<dbReference type="InterPro" id="IPR023430">
    <property type="entry name" value="Pept_HybD-like_dom_sf"/>
</dbReference>
<evidence type="ECO:0000256" key="4">
    <source>
        <dbReference type="HAMAP-Rule" id="MF_00626"/>
    </source>
</evidence>
<dbReference type="OrthoDB" id="9777293at2"/>
<name>A0A097AQQ0_THEKI</name>
<dbReference type="AlphaFoldDB" id="A0A097AQQ0"/>
<comment type="catalytic activity">
    <reaction evidence="4">
        <text>Endopeptidase action with P4 Glu or Asp, P1 preferably Glu &gt; Asp, P1' hydrophobic and P2' Ala.</text>
        <dbReference type="EC" id="3.4.24.78"/>
    </reaction>
</comment>
<dbReference type="PIRSF" id="PIRSF019549">
    <property type="entry name" value="Peptidase_A25"/>
    <property type="match status" value="1"/>
</dbReference>
<comment type="similarity">
    <text evidence="4">Belongs to the peptidase A25 family.</text>
</comment>
<dbReference type="Pfam" id="PF03418">
    <property type="entry name" value="Peptidase_A25"/>
    <property type="match status" value="1"/>
</dbReference>
<dbReference type="STRING" id="2325.TKV_c09820"/>
<keyword evidence="3 4" id="KW-0865">Zymogen</keyword>
<reference evidence="6" key="1">
    <citation type="journal article" date="2015" name="Genome Announc.">
        <title>Whole-Genome Sequences of 80 Environmental and Clinical Isolates of Burkholderia pseudomallei.</title>
        <authorList>
            <person name="Johnson S.L."/>
            <person name="Baker A.L."/>
            <person name="Chain P.S."/>
            <person name="Currie B.J."/>
            <person name="Daligault H.E."/>
            <person name="Davenport K.W."/>
            <person name="Davis C.B."/>
            <person name="Inglis T.J."/>
            <person name="Kaestli M."/>
            <person name="Koren S."/>
            <person name="Mayo M."/>
            <person name="Merritt A.J."/>
            <person name="Price E.P."/>
            <person name="Sarovich D.S."/>
            <person name="Warner J."/>
            <person name="Rosovitz M.J."/>
        </authorList>
    </citation>
    <scope>NUCLEOTIDE SEQUENCE [LARGE SCALE GENOMIC DNA]</scope>
    <source>
        <strain evidence="6">DSM 2030</strain>
    </source>
</reference>
<evidence type="ECO:0000313" key="5">
    <source>
        <dbReference type="EMBL" id="AIS52159.1"/>
    </source>
</evidence>
<comment type="subunit">
    <text evidence="4">Homotetramer.</text>
</comment>
<dbReference type="HAMAP" id="MF_00626">
    <property type="entry name" value="Germination_prot"/>
    <property type="match status" value="1"/>
</dbReference>
<dbReference type="eggNOG" id="COG0680">
    <property type="taxonomic scope" value="Bacteria"/>
</dbReference>
<dbReference type="Gene3D" id="3.40.50.1450">
    <property type="entry name" value="HybD-like"/>
    <property type="match status" value="1"/>
</dbReference>
<dbReference type="EMBL" id="CP009170">
    <property type="protein sequence ID" value="AIS52159.1"/>
    <property type="molecule type" value="Genomic_DNA"/>
</dbReference>
<evidence type="ECO:0000256" key="3">
    <source>
        <dbReference type="ARBA" id="ARBA00023145"/>
    </source>
</evidence>
<feature type="chain" id="PRO_5023211700" description="Germination protease" evidence="4">
    <location>
        <begin position="8"/>
        <end position="321"/>
    </location>
</feature>
<dbReference type="SUPFAM" id="SSF53163">
    <property type="entry name" value="HybD-like"/>
    <property type="match status" value="1"/>
</dbReference>
<accession>A0A097AQQ0</accession>
<dbReference type="NCBIfam" id="TIGR01441">
    <property type="entry name" value="GPR"/>
    <property type="match status" value="1"/>
</dbReference>
<dbReference type="Proteomes" id="UP000029669">
    <property type="component" value="Chromosome"/>
</dbReference>
<dbReference type="HOGENOM" id="CLU_055087_1_0_9"/>
<comment type="PTM">
    <text evidence="4">Autoproteolytically processed. The inactive tetrameric zymogen termed p46 autoprocesses to a smaller form termed p41, which is active only during spore germination.</text>
</comment>
<dbReference type="GO" id="GO:0009847">
    <property type="term" value="P:spore germination"/>
    <property type="evidence" value="ECO:0007669"/>
    <property type="project" value="UniProtKB-UniRule"/>
</dbReference>
<gene>
    <name evidence="4 5" type="primary">gpr</name>
    <name evidence="5" type="ORF">TKV_c09820</name>
</gene>
<organism evidence="5 6">
    <name type="scientific">Thermoanaerobacter kivui</name>
    <name type="common">Acetogenium kivui</name>
    <dbReference type="NCBI Taxonomy" id="2325"/>
    <lineage>
        <taxon>Bacteria</taxon>
        <taxon>Bacillati</taxon>
        <taxon>Bacillota</taxon>
        <taxon>Clostridia</taxon>
        <taxon>Thermoanaerobacterales</taxon>
        <taxon>Thermoanaerobacteraceae</taxon>
        <taxon>Thermoanaerobacter</taxon>
    </lineage>
</organism>
<keyword evidence="2 4" id="KW-0378">Hydrolase</keyword>
<dbReference type="GO" id="GO:0006508">
    <property type="term" value="P:proteolysis"/>
    <property type="evidence" value="ECO:0007669"/>
    <property type="project" value="UniProtKB-UniRule"/>
</dbReference>
<keyword evidence="1 4" id="KW-0645">Protease</keyword>
<sequence length="321" mass="35016">MFNIRTDLAVEARELYKGGEIPGVSVEENRFNGVKVTKVRILNEEGERAMGKPVGDYITIEAPGLLERDLDLEEEVAKVLADIIKEIANLAPHTKVLVVGLGNWNVTPDALGPRVVSNIVVTRHLKEYAPQQFGEEIRSVSAISPGVLGITGIETAEILKGVVDRIKPDLIITIDALASRKLERLSTTIQISNAGISPGSGVGNKRLSITQRSLGVPVIAIGVPTVVDAVTIANDTIEYLTEELLKQTKEESSFYAVLKNMSQQEKYSLIQEVLTPYVHNLMVTPKEIDSLVKNISSVISRGINLALQPGLTEKEMNQLLH</sequence>
<dbReference type="InterPro" id="IPR005080">
    <property type="entry name" value="Peptidase_A25"/>
</dbReference>
<protein>
    <recommendedName>
        <fullName evidence="4">Germination protease</fullName>
        <ecNumber evidence="4">3.4.24.78</ecNumber>
    </recommendedName>
    <alternativeName>
        <fullName evidence="4">GPR endopeptidase</fullName>
    </alternativeName>
    <alternativeName>
        <fullName evidence="4">Germination proteinase</fullName>
    </alternativeName>
    <alternativeName>
        <fullName evidence="4">Spore protease</fullName>
    </alternativeName>
</protein>
<dbReference type="EC" id="3.4.24.78" evidence="4"/>
<evidence type="ECO:0000256" key="2">
    <source>
        <dbReference type="ARBA" id="ARBA00022801"/>
    </source>
</evidence>
<dbReference type="RefSeq" id="WP_049684956.1">
    <property type="nucleotide sequence ID" value="NZ_CP009170.1"/>
</dbReference>
<feature type="propeptide" id="PRO_5005007938" evidence="4">
    <location>
        <begin position="1"/>
        <end position="7"/>
    </location>
</feature>
<comment type="function">
    <text evidence="4">Initiates the rapid degradation of small, acid-soluble proteins during spore germination.</text>
</comment>
<keyword evidence="6" id="KW-1185">Reference proteome</keyword>
<dbReference type="KEGG" id="tki:TKV_c09820"/>
<proteinExistence type="inferred from homology"/>
<evidence type="ECO:0000313" key="6">
    <source>
        <dbReference type="Proteomes" id="UP000029669"/>
    </source>
</evidence>
<evidence type="ECO:0000256" key="1">
    <source>
        <dbReference type="ARBA" id="ARBA00022670"/>
    </source>
</evidence>
<dbReference type="GO" id="GO:0004222">
    <property type="term" value="F:metalloendopeptidase activity"/>
    <property type="evidence" value="ECO:0007669"/>
    <property type="project" value="UniProtKB-UniRule"/>
</dbReference>